<keyword evidence="4 7" id="KW-0812">Transmembrane</keyword>
<evidence type="ECO:0000256" key="3">
    <source>
        <dbReference type="ARBA" id="ARBA00022475"/>
    </source>
</evidence>
<protein>
    <submittedName>
        <fullName evidence="9">Na(+)/H(+) antiporter subunit B</fullName>
    </submittedName>
</protein>
<dbReference type="InterPro" id="IPR007182">
    <property type="entry name" value="MnhB"/>
</dbReference>
<evidence type="ECO:0000256" key="7">
    <source>
        <dbReference type="SAM" id="Phobius"/>
    </source>
</evidence>
<accession>A0A517ZQE4</accession>
<dbReference type="NCBIfam" id="NF009163">
    <property type="entry name" value="PRK12509.1"/>
    <property type="match status" value="1"/>
</dbReference>
<evidence type="ECO:0000256" key="5">
    <source>
        <dbReference type="ARBA" id="ARBA00022989"/>
    </source>
</evidence>
<keyword evidence="5 7" id="KW-1133">Transmembrane helix</keyword>
<keyword evidence="10" id="KW-1185">Reference proteome</keyword>
<sequence length="139" mass="14688">MTMDSVILKTAIRFLLPLLLLSSVFLFLRGHNEPGGGFVGGLVASGAMALYAMTYNAAAARQVVRVSPRVLIGSGLLMSLSSGLVPLFLGRPFLTGLWTSTTITGLGELHLGTPLLFDLGVFCVVTGVTLVFVFSLLEE</sequence>
<gene>
    <name evidence="9" type="primary">mrpB</name>
    <name evidence="9" type="ORF">Mal52_31980</name>
</gene>
<dbReference type="AlphaFoldDB" id="A0A517ZQE4"/>
<proteinExistence type="inferred from homology"/>
<dbReference type="PANTHER" id="PTHR33932:SF4">
    <property type="entry name" value="NA(+)_H(+) ANTIPORTER SUBUNIT B"/>
    <property type="match status" value="1"/>
</dbReference>
<evidence type="ECO:0000256" key="2">
    <source>
        <dbReference type="ARBA" id="ARBA00009425"/>
    </source>
</evidence>
<feature type="transmembrane region" description="Helical" evidence="7">
    <location>
        <begin position="37"/>
        <end position="58"/>
    </location>
</feature>
<keyword evidence="6 7" id="KW-0472">Membrane</keyword>
<dbReference type="GO" id="GO:0005886">
    <property type="term" value="C:plasma membrane"/>
    <property type="evidence" value="ECO:0007669"/>
    <property type="project" value="UniProtKB-SubCell"/>
</dbReference>
<reference evidence="9 10" key="1">
    <citation type="submission" date="2019-02" db="EMBL/GenBank/DDBJ databases">
        <title>Deep-cultivation of Planctomycetes and their phenomic and genomic characterization uncovers novel biology.</title>
        <authorList>
            <person name="Wiegand S."/>
            <person name="Jogler M."/>
            <person name="Boedeker C."/>
            <person name="Pinto D."/>
            <person name="Vollmers J."/>
            <person name="Rivas-Marin E."/>
            <person name="Kohn T."/>
            <person name="Peeters S.H."/>
            <person name="Heuer A."/>
            <person name="Rast P."/>
            <person name="Oberbeckmann S."/>
            <person name="Bunk B."/>
            <person name="Jeske O."/>
            <person name="Meyerdierks A."/>
            <person name="Storesund J.E."/>
            <person name="Kallscheuer N."/>
            <person name="Luecker S."/>
            <person name="Lage O.M."/>
            <person name="Pohl T."/>
            <person name="Merkel B.J."/>
            <person name="Hornburger P."/>
            <person name="Mueller R.-W."/>
            <person name="Bruemmer F."/>
            <person name="Labrenz M."/>
            <person name="Spormann A.M."/>
            <person name="Op den Camp H."/>
            <person name="Overmann J."/>
            <person name="Amann R."/>
            <person name="Jetten M.S.M."/>
            <person name="Mascher T."/>
            <person name="Medema M.H."/>
            <person name="Devos D.P."/>
            <person name="Kaster A.-K."/>
            <person name="Ovreas L."/>
            <person name="Rohde M."/>
            <person name="Galperin M.Y."/>
            <person name="Jogler C."/>
        </authorList>
    </citation>
    <scope>NUCLEOTIDE SEQUENCE [LARGE SCALE GENOMIC DNA]</scope>
    <source>
        <strain evidence="9 10">Mal52</strain>
    </source>
</reference>
<evidence type="ECO:0000256" key="1">
    <source>
        <dbReference type="ARBA" id="ARBA00004651"/>
    </source>
</evidence>
<evidence type="ECO:0000259" key="8">
    <source>
        <dbReference type="Pfam" id="PF04039"/>
    </source>
</evidence>
<feature type="domain" description="Na+/H+ antiporter MnhB subunit-related protein" evidence="8">
    <location>
        <begin position="7"/>
        <end position="130"/>
    </location>
</feature>
<dbReference type="Proteomes" id="UP000319383">
    <property type="component" value="Chromosome"/>
</dbReference>
<evidence type="ECO:0000256" key="4">
    <source>
        <dbReference type="ARBA" id="ARBA00022692"/>
    </source>
</evidence>
<dbReference type="Pfam" id="PF04039">
    <property type="entry name" value="MnhB"/>
    <property type="match status" value="1"/>
</dbReference>
<comment type="subcellular location">
    <subcellularLocation>
        <location evidence="1">Cell membrane</location>
        <topology evidence="1">Multi-pass membrane protein</topology>
    </subcellularLocation>
</comment>
<keyword evidence="3" id="KW-1003">Cell membrane</keyword>
<evidence type="ECO:0000313" key="10">
    <source>
        <dbReference type="Proteomes" id="UP000319383"/>
    </source>
</evidence>
<comment type="similarity">
    <text evidence="2">Belongs to the CPA3 antiporters (TC 2.A.63) subunit B family.</text>
</comment>
<feature type="transmembrane region" description="Helical" evidence="7">
    <location>
        <begin position="12"/>
        <end position="31"/>
    </location>
</feature>
<evidence type="ECO:0000256" key="6">
    <source>
        <dbReference type="ARBA" id="ARBA00023136"/>
    </source>
</evidence>
<feature type="transmembrane region" description="Helical" evidence="7">
    <location>
        <begin position="115"/>
        <end position="137"/>
    </location>
</feature>
<dbReference type="EMBL" id="CP036276">
    <property type="protein sequence ID" value="QDU44712.1"/>
    <property type="molecule type" value="Genomic_DNA"/>
</dbReference>
<name>A0A517ZQE4_9PLAN</name>
<organism evidence="9 10">
    <name type="scientific">Symmachiella dynata</name>
    <dbReference type="NCBI Taxonomy" id="2527995"/>
    <lineage>
        <taxon>Bacteria</taxon>
        <taxon>Pseudomonadati</taxon>
        <taxon>Planctomycetota</taxon>
        <taxon>Planctomycetia</taxon>
        <taxon>Planctomycetales</taxon>
        <taxon>Planctomycetaceae</taxon>
        <taxon>Symmachiella</taxon>
    </lineage>
</organism>
<evidence type="ECO:0000313" key="9">
    <source>
        <dbReference type="EMBL" id="QDU44712.1"/>
    </source>
</evidence>
<dbReference type="KEGG" id="sdyn:Mal52_31980"/>
<dbReference type="PANTHER" id="PTHR33932">
    <property type="entry name" value="NA(+)/H(+) ANTIPORTER SUBUNIT B"/>
    <property type="match status" value="1"/>
</dbReference>
<feature type="transmembrane region" description="Helical" evidence="7">
    <location>
        <begin position="70"/>
        <end position="89"/>
    </location>
</feature>
<dbReference type="InterPro" id="IPR050622">
    <property type="entry name" value="CPA3_antiporter_subunitB"/>
</dbReference>